<proteinExistence type="predicted"/>
<gene>
    <name evidence="1" type="ORF">UFOVP208_13</name>
</gene>
<reference evidence="1" key="1">
    <citation type="submission" date="2020-05" db="EMBL/GenBank/DDBJ databases">
        <authorList>
            <person name="Chiriac C."/>
            <person name="Salcher M."/>
            <person name="Ghai R."/>
            <person name="Kavagutti S V."/>
        </authorList>
    </citation>
    <scope>NUCLEOTIDE SEQUENCE</scope>
</reference>
<organism evidence="1">
    <name type="scientific">uncultured Caudovirales phage</name>
    <dbReference type="NCBI Taxonomy" id="2100421"/>
    <lineage>
        <taxon>Viruses</taxon>
        <taxon>Duplodnaviria</taxon>
        <taxon>Heunggongvirae</taxon>
        <taxon>Uroviricota</taxon>
        <taxon>Caudoviricetes</taxon>
        <taxon>Peduoviridae</taxon>
        <taxon>Maltschvirus</taxon>
        <taxon>Maltschvirus maltsch</taxon>
    </lineage>
</organism>
<accession>A0A6J7WM69</accession>
<evidence type="ECO:0000313" key="1">
    <source>
        <dbReference type="EMBL" id="CAB5217782.1"/>
    </source>
</evidence>
<protein>
    <submittedName>
        <fullName evidence="1">Uncharacterized protein</fullName>
    </submittedName>
</protein>
<name>A0A6J7WM69_9CAUD</name>
<sequence>MITLKLKKMNKKTKELISKHFSIGSLIMEEAIQCAMVTAEFLNDSEIINDLKELADKENNPKSALAKYWENKRPEYVAQQIELF</sequence>
<dbReference type="EMBL" id="LR798248">
    <property type="protein sequence ID" value="CAB5217782.1"/>
    <property type="molecule type" value="Genomic_DNA"/>
</dbReference>